<evidence type="ECO:0008006" key="7">
    <source>
        <dbReference type="Google" id="ProtNLM"/>
    </source>
</evidence>
<keyword evidence="1" id="KW-0963">Cytoplasm</keyword>
<name>A0A8J9S188_PHATR</name>
<feature type="region of interest" description="Disordered" evidence="4">
    <location>
        <begin position="298"/>
        <end position="347"/>
    </location>
</feature>
<dbReference type="GO" id="GO:0070043">
    <property type="term" value="F:rRNA (guanine-N7-)-methyltransferase activity"/>
    <property type="evidence" value="ECO:0007669"/>
    <property type="project" value="TreeGrafter"/>
</dbReference>
<dbReference type="AlphaFoldDB" id="A0A8J9S188"/>
<feature type="signal peptide" evidence="5">
    <location>
        <begin position="1"/>
        <end position="18"/>
    </location>
</feature>
<keyword evidence="2" id="KW-0698">rRNA processing</keyword>
<dbReference type="Gene3D" id="3.40.50.150">
    <property type="entry name" value="Vaccinia Virus protein VP39"/>
    <property type="match status" value="1"/>
</dbReference>
<dbReference type="HAMAP" id="MF_00074">
    <property type="entry name" value="16SrRNA_methyltr_G"/>
    <property type="match status" value="1"/>
</dbReference>
<dbReference type="InterPro" id="IPR003682">
    <property type="entry name" value="rRNA_ssu_MeTfrase_G"/>
</dbReference>
<evidence type="ECO:0000256" key="2">
    <source>
        <dbReference type="ARBA" id="ARBA00022552"/>
    </source>
</evidence>
<keyword evidence="3" id="KW-0808">Transferase</keyword>
<evidence type="ECO:0000256" key="3">
    <source>
        <dbReference type="ARBA" id="ARBA00022679"/>
    </source>
</evidence>
<evidence type="ECO:0000256" key="1">
    <source>
        <dbReference type="ARBA" id="ARBA00022490"/>
    </source>
</evidence>
<dbReference type="CDD" id="cd02440">
    <property type="entry name" value="AdoMet_MTases"/>
    <property type="match status" value="1"/>
</dbReference>
<dbReference type="Pfam" id="PF02527">
    <property type="entry name" value="GidB"/>
    <property type="match status" value="1"/>
</dbReference>
<gene>
    <name evidence="6" type="ORF">PTTT1_LOCUS796</name>
</gene>
<evidence type="ECO:0000256" key="5">
    <source>
        <dbReference type="SAM" id="SignalP"/>
    </source>
</evidence>
<evidence type="ECO:0000256" key="4">
    <source>
        <dbReference type="SAM" id="MobiDB-lite"/>
    </source>
</evidence>
<dbReference type="PANTHER" id="PTHR31760">
    <property type="entry name" value="S-ADENOSYL-L-METHIONINE-DEPENDENT METHYLTRANSFERASES SUPERFAMILY PROTEIN"/>
    <property type="match status" value="1"/>
</dbReference>
<feature type="compositionally biased region" description="Basic and acidic residues" evidence="4">
    <location>
        <begin position="328"/>
        <end position="347"/>
    </location>
</feature>
<dbReference type="InterPro" id="IPR029063">
    <property type="entry name" value="SAM-dependent_MTases_sf"/>
</dbReference>
<sequence length="347" mass="37962">MSTVRLVSLLLVLSTANSFLARLSSTRHRNEVAVACRSEPETSNYWGDDTDDQDTLQPSLTPLSSFAASPALFELDPASDQARDIVMNDLKLSGAQHEQLVSLCQAVADWNDRINLVSRKDCTVATVFGRHVLPSIACCAFSEDQNPLNTAKTLVDVGTGGGFPGLPFLAIAYPDVQFVLLDSVGKKLTAAQDMANALGLDHVRTHHGRAEDLRDEVFDVATGRSVSAIPQFCAWMQHLVKPTGHLLYWIGGDVDASILEQTVSDTPIESLVPDMESDKRILILPQLAVKRIAKASGISVQPSPTNRSQRKRPSSQRKTTAKGSWSRRNSEEPKQRGYEGFKRYSSS</sequence>
<accession>A0A8J9S188</accession>
<protein>
    <recommendedName>
        <fullName evidence="7">Ribosomal RNA small subunit methyltransferase G</fullName>
    </recommendedName>
</protein>
<organism evidence="6">
    <name type="scientific">Phaeodactylum tricornutum</name>
    <name type="common">Diatom</name>
    <dbReference type="NCBI Taxonomy" id="2850"/>
    <lineage>
        <taxon>Eukaryota</taxon>
        <taxon>Sar</taxon>
        <taxon>Stramenopiles</taxon>
        <taxon>Ochrophyta</taxon>
        <taxon>Bacillariophyta</taxon>
        <taxon>Bacillariophyceae</taxon>
        <taxon>Bacillariophycidae</taxon>
        <taxon>Naviculales</taxon>
        <taxon>Phaeodactylaceae</taxon>
        <taxon>Phaeodactylum</taxon>
    </lineage>
</organism>
<keyword evidence="5" id="KW-0732">Signal</keyword>
<evidence type="ECO:0000313" key="6">
    <source>
        <dbReference type="EMBL" id="CAG9276456.1"/>
    </source>
</evidence>
<dbReference type="GO" id="GO:0005829">
    <property type="term" value="C:cytosol"/>
    <property type="evidence" value="ECO:0007669"/>
    <property type="project" value="TreeGrafter"/>
</dbReference>
<dbReference type="EMBL" id="OU594942">
    <property type="protein sequence ID" value="CAG9276456.1"/>
    <property type="molecule type" value="Genomic_DNA"/>
</dbReference>
<dbReference type="SUPFAM" id="SSF53335">
    <property type="entry name" value="S-adenosyl-L-methionine-dependent methyltransferases"/>
    <property type="match status" value="1"/>
</dbReference>
<feature type="chain" id="PRO_5035466270" description="Ribosomal RNA small subunit methyltransferase G" evidence="5">
    <location>
        <begin position="19"/>
        <end position="347"/>
    </location>
</feature>
<dbReference type="Proteomes" id="UP000836788">
    <property type="component" value="Chromosome 1"/>
</dbReference>
<reference evidence="6" key="1">
    <citation type="submission" date="2022-02" db="EMBL/GenBank/DDBJ databases">
        <authorList>
            <person name="Giguere J D."/>
        </authorList>
    </citation>
    <scope>NUCLEOTIDE SEQUENCE</scope>
    <source>
        <strain evidence="6">CCAP 1055/1</strain>
    </source>
</reference>
<proteinExistence type="inferred from homology"/>
<dbReference type="PANTHER" id="PTHR31760:SF0">
    <property type="entry name" value="S-ADENOSYL-L-METHIONINE-DEPENDENT METHYLTRANSFERASES SUPERFAMILY PROTEIN"/>
    <property type="match status" value="1"/>
</dbReference>